<dbReference type="AlphaFoldDB" id="A0A645II18"/>
<keyword evidence="1" id="KW-0812">Transmembrane</keyword>
<organism evidence="2">
    <name type="scientific">bioreactor metagenome</name>
    <dbReference type="NCBI Taxonomy" id="1076179"/>
    <lineage>
        <taxon>unclassified sequences</taxon>
        <taxon>metagenomes</taxon>
        <taxon>ecological metagenomes</taxon>
    </lineage>
</organism>
<dbReference type="InterPro" id="IPR046348">
    <property type="entry name" value="SIS_dom_sf"/>
</dbReference>
<dbReference type="GO" id="GO:0097367">
    <property type="term" value="F:carbohydrate derivative binding"/>
    <property type="evidence" value="ECO:0007669"/>
    <property type="project" value="InterPro"/>
</dbReference>
<comment type="caution">
    <text evidence="2">The sequence shown here is derived from an EMBL/GenBank/DDBJ whole genome shotgun (WGS) entry which is preliminary data.</text>
</comment>
<protein>
    <recommendedName>
        <fullName evidence="3">Glutamine--fructose-6-phosphate aminotransferase [isomerizing]</fullName>
    </recommendedName>
</protein>
<keyword evidence="1" id="KW-1133">Transmembrane helix</keyword>
<proteinExistence type="predicted"/>
<name>A0A645II18_9ZZZZ</name>
<dbReference type="EMBL" id="VSSQ01109848">
    <property type="protein sequence ID" value="MPN47954.1"/>
    <property type="molecule type" value="Genomic_DNA"/>
</dbReference>
<dbReference type="SUPFAM" id="SSF53697">
    <property type="entry name" value="SIS domain"/>
    <property type="match status" value="1"/>
</dbReference>
<evidence type="ECO:0008006" key="3">
    <source>
        <dbReference type="Google" id="ProtNLM"/>
    </source>
</evidence>
<dbReference type="GO" id="GO:1901135">
    <property type="term" value="P:carbohydrate derivative metabolic process"/>
    <property type="evidence" value="ECO:0007669"/>
    <property type="project" value="InterPro"/>
</dbReference>
<reference evidence="2" key="1">
    <citation type="submission" date="2019-08" db="EMBL/GenBank/DDBJ databases">
        <authorList>
            <person name="Kucharzyk K."/>
            <person name="Murdoch R.W."/>
            <person name="Higgins S."/>
            <person name="Loffler F."/>
        </authorList>
    </citation>
    <scope>NUCLEOTIDE SEQUENCE</scope>
</reference>
<keyword evidence="1" id="KW-0472">Membrane</keyword>
<accession>A0A645II18</accession>
<sequence length="94" mass="10318">MKSDDTLLLIAPQGRSKARELDTALVGAYDEGVIVTIANIVSDQLKAVTDLFCFVPHVSEYLVPLVYCIPVHLFAYYIAIAKKERCVGYPTAKG</sequence>
<evidence type="ECO:0000313" key="2">
    <source>
        <dbReference type="EMBL" id="MPN47954.1"/>
    </source>
</evidence>
<feature type="transmembrane region" description="Helical" evidence="1">
    <location>
        <begin position="61"/>
        <end position="79"/>
    </location>
</feature>
<dbReference type="Gene3D" id="3.40.50.10490">
    <property type="entry name" value="Glucose-6-phosphate isomerase like protein, domain 1"/>
    <property type="match status" value="1"/>
</dbReference>
<gene>
    <name evidence="2" type="ORF">SDC9_195558</name>
</gene>
<evidence type="ECO:0000256" key="1">
    <source>
        <dbReference type="SAM" id="Phobius"/>
    </source>
</evidence>